<keyword evidence="1" id="KW-0238">DNA-binding</keyword>
<reference evidence="5" key="1">
    <citation type="submission" date="2017-01" db="EMBL/GenBank/DDBJ databases">
        <title>Comparative genomics of anhydrobiosis in the tardigrade Hypsibius dujardini.</title>
        <authorList>
            <person name="Yoshida Y."/>
            <person name="Koutsovoulos G."/>
            <person name="Laetsch D."/>
            <person name="Stevens L."/>
            <person name="Kumar S."/>
            <person name="Horikawa D."/>
            <person name="Ishino K."/>
            <person name="Komine S."/>
            <person name="Tomita M."/>
            <person name="Blaxter M."/>
            <person name="Arakawa K."/>
        </authorList>
    </citation>
    <scope>NUCLEOTIDE SEQUENCE [LARGE SCALE GENOMIC DNA]</scope>
    <source>
        <strain evidence="5">Z151</strain>
    </source>
</reference>
<dbReference type="GO" id="GO:0003677">
    <property type="term" value="F:DNA binding"/>
    <property type="evidence" value="ECO:0007669"/>
    <property type="project" value="UniProtKB-KW"/>
</dbReference>
<accession>A0A9X6RPD4</accession>
<feature type="domain" description="HTH CENPB-type" evidence="3">
    <location>
        <begin position="155"/>
        <end position="220"/>
    </location>
</feature>
<protein>
    <recommendedName>
        <fullName evidence="3">HTH CENPB-type domain-containing protein</fullName>
    </recommendedName>
</protein>
<dbReference type="Pfam" id="PF04236">
    <property type="entry name" value="Transp_Tc5_C"/>
    <property type="match status" value="1"/>
</dbReference>
<evidence type="ECO:0000313" key="5">
    <source>
        <dbReference type="Proteomes" id="UP000192578"/>
    </source>
</evidence>
<evidence type="ECO:0000256" key="2">
    <source>
        <dbReference type="SAM" id="MobiDB-lite"/>
    </source>
</evidence>
<keyword evidence="5" id="KW-1185">Reference proteome</keyword>
<feature type="compositionally biased region" description="Acidic residues" evidence="2">
    <location>
        <begin position="78"/>
        <end position="92"/>
    </location>
</feature>
<proteinExistence type="predicted"/>
<organism evidence="4 5">
    <name type="scientific">Hypsibius exemplaris</name>
    <name type="common">Freshwater tardigrade</name>
    <dbReference type="NCBI Taxonomy" id="2072580"/>
    <lineage>
        <taxon>Eukaryota</taxon>
        <taxon>Metazoa</taxon>
        <taxon>Ecdysozoa</taxon>
        <taxon>Tardigrada</taxon>
        <taxon>Eutardigrada</taxon>
        <taxon>Parachela</taxon>
        <taxon>Hypsibioidea</taxon>
        <taxon>Hypsibiidae</taxon>
        <taxon>Hypsibius</taxon>
    </lineage>
</organism>
<evidence type="ECO:0000313" key="4">
    <source>
        <dbReference type="EMBL" id="OWA55353.1"/>
    </source>
</evidence>
<gene>
    <name evidence="4" type="ORF">BV898_19737</name>
</gene>
<dbReference type="OrthoDB" id="7543414at2759"/>
<feature type="region of interest" description="Disordered" evidence="2">
    <location>
        <begin position="77"/>
        <end position="113"/>
    </location>
</feature>
<evidence type="ECO:0000259" key="3">
    <source>
        <dbReference type="SMART" id="SM00674"/>
    </source>
</evidence>
<dbReference type="InterPro" id="IPR004875">
    <property type="entry name" value="DDE_SF_endonuclease_dom"/>
</dbReference>
<sequence>MKINPLNVFRRLVRFYENEFKESSAEINGKELKLADEIASLIDHILDSSEMSVENETELDIEDEMAEIDFNKIHDYWNDDDDDDNDDDDDINSADGSTPPSQPSLQHSSYRPSHPEKAYTFVSLEDKIKHRFKFISHRRYLYSWEAQIGDGGSRNNKLTEIWKETLAAFRRAKRQRLPIHDGDLRRFALTANKSAGLLGFKATLRWVQTFKKANRIVSRKITKFVTEKSVLQDADIQQAGVDFVKDVKPLMEYVGLDNVKNTDQTGFNREMHSGRTLADKGVKQIESKMQSANAMTHSYTIQPILSAAGVLAPKMLVVIQENSGKFGPIVKKSLPTTPNLVIRASKSGKLDKAILKDFYKEVFFTGVTEPTLLLVDSWGAHMDEVLVDECKPKDLNLNVRIIPPGTTGKVQPFDVFYFRQKKAFIKFVDDRVIIDDIPFILHQRNSLIQLQSLTHNQFCSPRFRAAWQYPWYKAGYLDERPPQFDTPVEFCFKGPGVDAGDSCRKCTDSMFLKCGWCQEKLCFAHWWGLGYDSNGELIKCHYCTHYID</sequence>
<dbReference type="InterPro" id="IPR007350">
    <property type="entry name" value="Transposase_Tc5_C"/>
</dbReference>
<dbReference type="Pfam" id="PF03184">
    <property type="entry name" value="DDE_1"/>
    <property type="match status" value="1"/>
</dbReference>
<comment type="caution">
    <text evidence="4">The sequence shown here is derived from an EMBL/GenBank/DDBJ whole genome shotgun (WGS) entry which is preliminary data.</text>
</comment>
<dbReference type="InterPro" id="IPR006600">
    <property type="entry name" value="HTH_CenpB_DNA-bd_dom"/>
</dbReference>
<feature type="compositionally biased region" description="Polar residues" evidence="2">
    <location>
        <begin position="94"/>
        <end position="111"/>
    </location>
</feature>
<evidence type="ECO:0000256" key="1">
    <source>
        <dbReference type="ARBA" id="ARBA00023125"/>
    </source>
</evidence>
<name>A0A9X6RPD4_HYPEX</name>
<dbReference type="EMBL" id="MTYJ01000687">
    <property type="protein sequence ID" value="OWA55353.1"/>
    <property type="molecule type" value="Genomic_DNA"/>
</dbReference>
<dbReference type="SMART" id="SM00674">
    <property type="entry name" value="CENPB"/>
    <property type="match status" value="1"/>
</dbReference>
<dbReference type="Proteomes" id="UP000192578">
    <property type="component" value="Unassembled WGS sequence"/>
</dbReference>
<dbReference type="AlphaFoldDB" id="A0A9X6RPD4"/>